<dbReference type="EMBL" id="MHFR01000053">
    <property type="protein sequence ID" value="OGW96120.1"/>
    <property type="molecule type" value="Genomic_DNA"/>
</dbReference>
<dbReference type="InterPro" id="IPR007152">
    <property type="entry name" value="DUF354"/>
</dbReference>
<proteinExistence type="predicted"/>
<organism evidence="1 2">
    <name type="scientific">Candidatus Danuiimicrobium aquiferis</name>
    <dbReference type="NCBI Taxonomy" id="1801832"/>
    <lineage>
        <taxon>Bacteria</taxon>
        <taxon>Pseudomonadati</taxon>
        <taxon>Candidatus Omnitrophota</taxon>
        <taxon>Candidatus Danuiimicrobium</taxon>
    </lineage>
</organism>
<evidence type="ECO:0000313" key="1">
    <source>
        <dbReference type="EMBL" id="OGW96120.1"/>
    </source>
</evidence>
<dbReference type="AlphaFoldDB" id="A0A1G1KT86"/>
<dbReference type="SUPFAM" id="SSF53756">
    <property type="entry name" value="UDP-Glycosyltransferase/glycogen phosphorylase"/>
    <property type="match status" value="1"/>
</dbReference>
<dbReference type="Proteomes" id="UP000178187">
    <property type="component" value="Unassembled WGS sequence"/>
</dbReference>
<evidence type="ECO:0008006" key="3">
    <source>
        <dbReference type="Google" id="ProtNLM"/>
    </source>
</evidence>
<dbReference type="Pfam" id="PF04007">
    <property type="entry name" value="DUF354"/>
    <property type="match status" value="1"/>
</dbReference>
<dbReference type="PIRSF" id="PIRSF005357">
    <property type="entry name" value="UCP005357"/>
    <property type="match status" value="1"/>
</dbReference>
<comment type="caution">
    <text evidence="1">The sequence shown here is derived from an EMBL/GenBank/DDBJ whole genome shotgun (WGS) entry which is preliminary data.</text>
</comment>
<dbReference type="PANTHER" id="PTHR39662:SF1">
    <property type="entry name" value="DUF354 DOMAIN-CONTAINING PROTEIN"/>
    <property type="match status" value="1"/>
</dbReference>
<accession>A0A1G1KT86</accession>
<reference evidence="1 2" key="1">
    <citation type="journal article" date="2016" name="Nat. Commun.">
        <title>Thousands of microbial genomes shed light on interconnected biogeochemical processes in an aquifer system.</title>
        <authorList>
            <person name="Anantharaman K."/>
            <person name="Brown C.T."/>
            <person name="Hug L.A."/>
            <person name="Sharon I."/>
            <person name="Castelle C.J."/>
            <person name="Probst A.J."/>
            <person name="Thomas B.C."/>
            <person name="Singh A."/>
            <person name="Wilkins M.J."/>
            <person name="Karaoz U."/>
            <person name="Brodie E.L."/>
            <person name="Williams K.H."/>
            <person name="Hubbard S.S."/>
            <person name="Banfield J.F."/>
        </authorList>
    </citation>
    <scope>NUCLEOTIDE SEQUENCE [LARGE SCALE GENOMIC DNA]</scope>
</reference>
<name>A0A1G1KT86_9BACT</name>
<protein>
    <recommendedName>
        <fullName evidence="3">DUF354 domain-containing protein</fullName>
    </recommendedName>
</protein>
<evidence type="ECO:0000313" key="2">
    <source>
        <dbReference type="Proteomes" id="UP000178187"/>
    </source>
</evidence>
<sequence>MRILIDITHPAYLHFYRHVITKLSKAGHVLCITGRDKDILRNLALEYKIDMKFFGAFPESLLGKIALLLKRKIWLYHIVREFKPDVMTACAGPFIALLGKLMNVPTVVFYDTENDSLSNMLTYPFATRICVPDCYLSKPVEREVRYAGYHSLAYLHRDLFSADSKVREELGVRPDEKYSIVRFVKWGAGHDWGYHGLTAAQKRQVIQTLLKYGKVFVTDESGLVDGIRQYKFPLPYFRVHDAIAFASLVFGESSTMCSEAAVLGVPSVFVYPRIKRGYTKEQSEKWEIVHWYTLDELTKAVVCAEEILKAKDVIHWKGIGEKIQKESINGTNFICAQIVEAHDDI</sequence>
<gene>
    <name evidence="1" type="ORF">A3G33_02055</name>
</gene>
<dbReference type="PANTHER" id="PTHR39662">
    <property type="entry name" value="DUF354 DOMAIN-CONTAINING PROTEIN-RELATED"/>
    <property type="match status" value="1"/>
</dbReference>